<feature type="transmembrane region" description="Helical" evidence="6">
    <location>
        <begin position="127"/>
        <end position="147"/>
    </location>
</feature>
<feature type="transmembrane region" description="Helical" evidence="6">
    <location>
        <begin position="56"/>
        <end position="74"/>
    </location>
</feature>
<organism evidence="7 8">
    <name type="scientific">Zingiber officinale</name>
    <name type="common">Ginger</name>
    <name type="synonym">Amomum zingiber</name>
    <dbReference type="NCBI Taxonomy" id="94328"/>
    <lineage>
        <taxon>Eukaryota</taxon>
        <taxon>Viridiplantae</taxon>
        <taxon>Streptophyta</taxon>
        <taxon>Embryophyta</taxon>
        <taxon>Tracheophyta</taxon>
        <taxon>Spermatophyta</taxon>
        <taxon>Magnoliopsida</taxon>
        <taxon>Liliopsida</taxon>
        <taxon>Zingiberales</taxon>
        <taxon>Zingiberaceae</taxon>
        <taxon>Zingiber</taxon>
    </lineage>
</organism>
<proteinExistence type="inferred from homology"/>
<dbReference type="EMBL" id="JACMSC010000003">
    <property type="protein sequence ID" value="KAG6527536.1"/>
    <property type="molecule type" value="Genomic_DNA"/>
</dbReference>
<keyword evidence="5 6" id="KW-0472">Membrane</keyword>
<protein>
    <submittedName>
        <fullName evidence="7">Uncharacterized protein</fullName>
    </submittedName>
</protein>
<comment type="similarity">
    <text evidence="2">Belongs to the plant DMP1 protein family.</text>
</comment>
<keyword evidence="4 6" id="KW-1133">Transmembrane helix</keyword>
<reference evidence="7 8" key="1">
    <citation type="submission" date="2020-08" db="EMBL/GenBank/DDBJ databases">
        <title>Plant Genome Project.</title>
        <authorList>
            <person name="Zhang R.-G."/>
        </authorList>
    </citation>
    <scope>NUCLEOTIDE SEQUENCE [LARGE SCALE GENOMIC DNA]</scope>
    <source>
        <tissue evidence="7">Rhizome</tissue>
    </source>
</reference>
<keyword evidence="8" id="KW-1185">Reference proteome</keyword>
<evidence type="ECO:0000313" key="7">
    <source>
        <dbReference type="EMBL" id="KAG6527536.1"/>
    </source>
</evidence>
<dbReference type="AlphaFoldDB" id="A0A8J5LJJ5"/>
<evidence type="ECO:0000256" key="3">
    <source>
        <dbReference type="ARBA" id="ARBA00022692"/>
    </source>
</evidence>
<gene>
    <name evidence="7" type="ORF">ZIOFF_009647</name>
</gene>
<dbReference type="GO" id="GO:0010256">
    <property type="term" value="P:endomembrane system organization"/>
    <property type="evidence" value="ECO:0007669"/>
    <property type="project" value="TreeGrafter"/>
</dbReference>
<sequence>MAASPSSASSALPASNKTLSVIANLSQLLPTGTVLAFQALAPSFANRGACYTSNKVLTAVLIAASAASAAFFSFTDSFTGSDGKLYYGIATRGGFYVFNYASDDGGAQTAEAALGDLRRYRLRPADYVHACLGVLVFLTLAFSDGMIQSCLFPAAGINMRELVVNLPLGTAVLSTLVFTLFPTTRRGIGYTNTTKSRNRSIETA</sequence>
<keyword evidence="3 6" id="KW-0812">Transmembrane</keyword>
<comment type="caution">
    <text evidence="7">The sequence shown here is derived from an EMBL/GenBank/DDBJ whole genome shotgun (WGS) entry which is preliminary data.</text>
</comment>
<dbReference type="InterPro" id="IPR007770">
    <property type="entry name" value="DMP"/>
</dbReference>
<evidence type="ECO:0000256" key="2">
    <source>
        <dbReference type="ARBA" id="ARBA00008707"/>
    </source>
</evidence>
<dbReference type="Pfam" id="PF05078">
    <property type="entry name" value="DUF679"/>
    <property type="match status" value="1"/>
</dbReference>
<name>A0A8J5LJJ5_ZINOF</name>
<evidence type="ECO:0000256" key="4">
    <source>
        <dbReference type="ARBA" id="ARBA00022989"/>
    </source>
</evidence>
<dbReference type="Proteomes" id="UP000734854">
    <property type="component" value="Unassembled WGS sequence"/>
</dbReference>
<evidence type="ECO:0000256" key="6">
    <source>
        <dbReference type="SAM" id="Phobius"/>
    </source>
</evidence>
<evidence type="ECO:0000313" key="8">
    <source>
        <dbReference type="Proteomes" id="UP000734854"/>
    </source>
</evidence>
<dbReference type="GO" id="GO:0005737">
    <property type="term" value="C:cytoplasm"/>
    <property type="evidence" value="ECO:0007669"/>
    <property type="project" value="UniProtKB-ARBA"/>
</dbReference>
<feature type="transmembrane region" description="Helical" evidence="6">
    <location>
        <begin position="162"/>
        <end position="181"/>
    </location>
</feature>
<evidence type="ECO:0000256" key="1">
    <source>
        <dbReference type="ARBA" id="ARBA00004141"/>
    </source>
</evidence>
<accession>A0A8J5LJJ5</accession>
<dbReference type="PANTHER" id="PTHR31621:SF5">
    <property type="entry name" value="PROTEIN DMP10"/>
    <property type="match status" value="1"/>
</dbReference>
<comment type="subcellular location">
    <subcellularLocation>
        <location evidence="1">Membrane</location>
        <topology evidence="1">Multi-pass membrane protein</topology>
    </subcellularLocation>
</comment>
<dbReference type="GO" id="GO:0016020">
    <property type="term" value="C:membrane"/>
    <property type="evidence" value="ECO:0007669"/>
    <property type="project" value="UniProtKB-SubCell"/>
</dbReference>
<dbReference type="OrthoDB" id="657601at2759"/>
<dbReference type="PANTHER" id="PTHR31621">
    <property type="entry name" value="PROTEIN DMP3"/>
    <property type="match status" value="1"/>
</dbReference>
<evidence type="ECO:0000256" key="5">
    <source>
        <dbReference type="ARBA" id="ARBA00023136"/>
    </source>
</evidence>